<dbReference type="Gene3D" id="3.20.20.140">
    <property type="entry name" value="Metal-dependent hydrolases"/>
    <property type="match status" value="1"/>
</dbReference>
<dbReference type="PANTHER" id="PTHR36928">
    <property type="entry name" value="PHOSPHATASE YCDX-RELATED"/>
    <property type="match status" value="1"/>
</dbReference>
<accession>A0A2N7FEK4</accession>
<evidence type="ECO:0000256" key="1">
    <source>
        <dbReference type="ARBA" id="ARBA00022723"/>
    </source>
</evidence>
<sequence length="248" mass="27496">MEIVVDSHTHTLASGHAYSTIIENALASKNKGLKLLCTTDHAPEMPGAPHYWFFNNQRILPRFLHDVGILRGVEANTLNTAGELDLPPSSYQHLDWVIASLHEPVFKPSTEQEHTQALVSVIKSGKVDVLGHLGNPNYKFDMEAVLLCAKEYNVAIEVNNTSLTGKSRKGSDVRCSKIVEIGKQVGVYFSTGSDAHFCEEIAHLGLVKALLEKHGVEEDKIITTSTSRFLNFLLLRGKSRIEEFAELY</sequence>
<feature type="binding site" evidence="4">
    <location>
        <position position="194"/>
    </location>
    <ligand>
        <name>Zn(2+)</name>
        <dbReference type="ChEBI" id="CHEBI:29105"/>
        <label>1</label>
    </ligand>
</feature>
<feature type="binding site" evidence="4">
    <location>
        <position position="8"/>
    </location>
    <ligand>
        <name>Zn(2+)</name>
        <dbReference type="ChEBI" id="CHEBI:29105"/>
        <label>1</label>
    </ligand>
</feature>
<feature type="binding site" evidence="4">
    <location>
        <position position="196"/>
    </location>
    <ligand>
        <name>Zn(2+)</name>
        <dbReference type="ChEBI" id="CHEBI:29105"/>
        <label>2</label>
    </ligand>
</feature>
<dbReference type="GO" id="GO:0008270">
    <property type="term" value="F:zinc ion binding"/>
    <property type="evidence" value="ECO:0007669"/>
    <property type="project" value="UniProtKB-UniRule"/>
</dbReference>
<gene>
    <name evidence="6" type="ORF">BCU17_16310</name>
</gene>
<comment type="similarity">
    <text evidence="4">Belongs to the PHP family.</text>
</comment>
<dbReference type="AlphaFoldDB" id="A0A2N7FEK4"/>
<dbReference type="InterPro" id="IPR050243">
    <property type="entry name" value="PHP_phosphatase"/>
</dbReference>
<dbReference type="HAMAP" id="MF_01561">
    <property type="entry name" value="YcdX_phosphat"/>
    <property type="match status" value="1"/>
</dbReference>
<keyword evidence="1 4" id="KW-0479">Metal-binding</keyword>
<protein>
    <submittedName>
        <fullName evidence="6">Phosphatase</fullName>
    </submittedName>
</protein>
<evidence type="ECO:0000313" key="6">
    <source>
        <dbReference type="EMBL" id="PMJ67726.1"/>
    </source>
</evidence>
<feature type="domain" description="Polymerase/histidinol phosphatase N-terminal" evidence="5">
    <location>
        <begin position="5"/>
        <end position="79"/>
    </location>
</feature>
<keyword evidence="3 4" id="KW-0862">Zinc</keyword>
<feature type="binding site" evidence="4">
    <location>
        <position position="41"/>
    </location>
    <ligand>
        <name>Zn(2+)</name>
        <dbReference type="ChEBI" id="CHEBI:29105"/>
        <label>2</label>
    </ligand>
</feature>
<feature type="binding site" evidence="4">
    <location>
        <position position="74"/>
    </location>
    <ligand>
        <name>Zn(2+)</name>
        <dbReference type="ChEBI" id="CHEBI:29105"/>
        <label>3</label>
    </ligand>
</feature>
<evidence type="ECO:0000256" key="2">
    <source>
        <dbReference type="ARBA" id="ARBA00022801"/>
    </source>
</evidence>
<evidence type="ECO:0000256" key="3">
    <source>
        <dbReference type="ARBA" id="ARBA00022833"/>
    </source>
</evidence>
<proteinExistence type="inferred from homology"/>
<evidence type="ECO:0000313" key="7">
    <source>
        <dbReference type="Proteomes" id="UP000235330"/>
    </source>
</evidence>
<reference evidence="7" key="1">
    <citation type="submission" date="2016-07" db="EMBL/GenBank/DDBJ databases">
        <title>Nontailed viruses are major unrecognized killers of bacteria in the ocean.</title>
        <authorList>
            <person name="Kauffman K."/>
            <person name="Hussain F."/>
            <person name="Yang J."/>
            <person name="Arevalo P."/>
            <person name="Brown J."/>
            <person name="Cutler M."/>
            <person name="Kelly L."/>
            <person name="Polz M.F."/>
        </authorList>
    </citation>
    <scope>NUCLEOTIDE SEQUENCE [LARGE SCALE GENOMIC DNA]</scope>
    <source>
        <strain evidence="7">10N.261.55.E11</strain>
    </source>
</reference>
<feature type="binding site" evidence="4">
    <location>
        <position position="10"/>
    </location>
    <ligand>
        <name>Zn(2+)</name>
        <dbReference type="ChEBI" id="CHEBI:29105"/>
        <label>1</label>
    </ligand>
</feature>
<evidence type="ECO:0000256" key="4">
    <source>
        <dbReference type="HAMAP-Rule" id="MF_01561"/>
    </source>
</evidence>
<dbReference type="GO" id="GO:0071978">
    <property type="term" value="P:bacterial-type flagellum-dependent swarming motility"/>
    <property type="evidence" value="ECO:0007669"/>
    <property type="project" value="TreeGrafter"/>
</dbReference>
<dbReference type="RefSeq" id="WP_102516065.1">
    <property type="nucleotide sequence ID" value="NZ_CAWNSM010000017.1"/>
</dbReference>
<dbReference type="GO" id="GO:0005829">
    <property type="term" value="C:cytosol"/>
    <property type="evidence" value="ECO:0007669"/>
    <property type="project" value="TreeGrafter"/>
</dbReference>
<keyword evidence="2 4" id="KW-0378">Hydrolase</keyword>
<dbReference type="PANTHER" id="PTHR36928:SF1">
    <property type="entry name" value="PHOSPHATASE YCDX-RELATED"/>
    <property type="match status" value="1"/>
</dbReference>
<dbReference type="CDD" id="cd07437">
    <property type="entry name" value="PHP_HisPPase_Ycdx_like"/>
    <property type="match status" value="1"/>
</dbReference>
<organism evidence="6 7">
    <name type="scientific">Vibrio splendidus</name>
    <dbReference type="NCBI Taxonomy" id="29497"/>
    <lineage>
        <taxon>Bacteria</taxon>
        <taxon>Pseudomonadati</taxon>
        <taxon>Pseudomonadota</taxon>
        <taxon>Gammaproteobacteria</taxon>
        <taxon>Vibrionales</taxon>
        <taxon>Vibrionaceae</taxon>
        <taxon>Vibrio</taxon>
    </lineage>
</organism>
<dbReference type="InterPro" id="IPR016195">
    <property type="entry name" value="Pol/histidinol_Pase-like"/>
</dbReference>
<name>A0A2N7FEK4_VIBSP</name>
<feature type="binding site" evidence="4">
    <location>
        <position position="74"/>
    </location>
    <ligand>
        <name>Zn(2+)</name>
        <dbReference type="ChEBI" id="CHEBI:29105"/>
        <label>1</label>
    </ligand>
</feature>
<dbReference type="Proteomes" id="UP000235330">
    <property type="component" value="Unassembled WGS sequence"/>
</dbReference>
<dbReference type="InterPro" id="IPR003141">
    <property type="entry name" value="Pol/His_phosphatase_N"/>
</dbReference>
<dbReference type="EMBL" id="MCWU01000017">
    <property type="protein sequence ID" value="PMJ67726.1"/>
    <property type="molecule type" value="Genomic_DNA"/>
</dbReference>
<dbReference type="SUPFAM" id="SSF89550">
    <property type="entry name" value="PHP domain-like"/>
    <property type="match status" value="1"/>
</dbReference>
<dbReference type="SMART" id="SM00481">
    <property type="entry name" value="POLIIIAc"/>
    <property type="match status" value="1"/>
</dbReference>
<feature type="binding site" evidence="4">
    <location>
        <position position="132"/>
    </location>
    <ligand>
        <name>Zn(2+)</name>
        <dbReference type="ChEBI" id="CHEBI:29105"/>
        <label>3</label>
    </ligand>
</feature>
<dbReference type="NCBIfam" id="NF006702">
    <property type="entry name" value="PRK09248.1"/>
    <property type="match status" value="1"/>
</dbReference>
<evidence type="ECO:0000259" key="5">
    <source>
        <dbReference type="SMART" id="SM00481"/>
    </source>
</evidence>
<feature type="binding site" evidence="4">
    <location>
        <position position="16"/>
    </location>
    <ligand>
        <name>Zn(2+)</name>
        <dbReference type="ChEBI" id="CHEBI:29105"/>
        <label>2</label>
    </ligand>
</feature>
<comment type="caution">
    <text evidence="6">The sequence shown here is derived from an EMBL/GenBank/DDBJ whole genome shotgun (WGS) entry which is preliminary data.</text>
</comment>
<dbReference type="GO" id="GO:0016791">
    <property type="term" value="F:phosphatase activity"/>
    <property type="evidence" value="ECO:0007669"/>
    <property type="project" value="UniProtKB-UniRule"/>
</dbReference>
<dbReference type="InterPro" id="IPR023710">
    <property type="entry name" value="Phosphatase_YcdX_put"/>
</dbReference>
<comment type="cofactor">
    <cofactor evidence="4">
        <name>Zn(2+)</name>
        <dbReference type="ChEBI" id="CHEBI:29105"/>
    </cofactor>
    <text evidence="4">Binds 3 Zn(2+) ions per subunit.</text>
</comment>
<feature type="binding site" evidence="4">
    <location>
        <position position="102"/>
    </location>
    <ligand>
        <name>Zn(2+)</name>
        <dbReference type="ChEBI" id="CHEBI:29105"/>
        <label>3</label>
    </ligand>
</feature>